<proteinExistence type="predicted"/>
<gene>
    <name evidence="3" type="ORF">FBZ82_1242</name>
</gene>
<dbReference type="GO" id="GO:0008168">
    <property type="term" value="F:methyltransferase activity"/>
    <property type="evidence" value="ECO:0007669"/>
    <property type="project" value="UniProtKB-KW"/>
</dbReference>
<feature type="coiled-coil region" evidence="1">
    <location>
        <begin position="299"/>
        <end position="326"/>
    </location>
</feature>
<evidence type="ECO:0000313" key="4">
    <source>
        <dbReference type="Proteomes" id="UP000316083"/>
    </source>
</evidence>
<evidence type="ECO:0000313" key="3">
    <source>
        <dbReference type="EMBL" id="TWA59480.1"/>
    </source>
</evidence>
<keyword evidence="3" id="KW-0489">Methyltransferase</keyword>
<dbReference type="GO" id="GO:0032259">
    <property type="term" value="P:methylation"/>
    <property type="evidence" value="ECO:0007669"/>
    <property type="project" value="UniProtKB-KW"/>
</dbReference>
<dbReference type="AlphaFoldDB" id="A0A560AGH3"/>
<evidence type="ECO:0000256" key="1">
    <source>
        <dbReference type="SAM" id="Coils"/>
    </source>
</evidence>
<comment type="caution">
    <text evidence="3">The sequence shown here is derived from an EMBL/GenBank/DDBJ whole genome shotgun (WGS) entry which is preliminary data.</text>
</comment>
<dbReference type="RefSeq" id="WP_247883426.1">
    <property type="nucleotide sequence ID" value="NZ_VITF01000024.1"/>
</dbReference>
<keyword evidence="3" id="KW-0808">Transferase</keyword>
<dbReference type="EMBL" id="VITF01000024">
    <property type="protein sequence ID" value="TWA59480.1"/>
    <property type="molecule type" value="Genomic_DNA"/>
</dbReference>
<dbReference type="Gene3D" id="3.40.50.150">
    <property type="entry name" value="Vaccinia Virus protein VP39"/>
    <property type="match status" value="1"/>
</dbReference>
<protein>
    <submittedName>
        <fullName evidence="3">FkbM family methyltransferase</fullName>
    </submittedName>
</protein>
<evidence type="ECO:0000259" key="2">
    <source>
        <dbReference type="Pfam" id="PF05050"/>
    </source>
</evidence>
<name>A0A560AGH3_AZOBR</name>
<dbReference type="InterPro" id="IPR006342">
    <property type="entry name" value="FkbM_mtfrase"/>
</dbReference>
<dbReference type="InterPro" id="IPR029063">
    <property type="entry name" value="SAM-dependent_MTases_sf"/>
</dbReference>
<dbReference type="Proteomes" id="UP000316083">
    <property type="component" value="Unassembled WGS sequence"/>
</dbReference>
<organism evidence="3 4">
    <name type="scientific">Azospirillum brasilense</name>
    <dbReference type="NCBI Taxonomy" id="192"/>
    <lineage>
        <taxon>Bacteria</taxon>
        <taxon>Pseudomonadati</taxon>
        <taxon>Pseudomonadota</taxon>
        <taxon>Alphaproteobacteria</taxon>
        <taxon>Rhodospirillales</taxon>
        <taxon>Azospirillaceae</taxon>
        <taxon>Azospirillum</taxon>
    </lineage>
</organism>
<sequence>MLHRALKGVEKGFYIDVGANDPVQYSVTKAFYERGWRGINIEPIDAWYERLTEERPEDINLKVAVTDQPGILKLFDVLGSGLSTASGDVADRHRESGFETRELFVPALTLESICRDYKVGDVHFLKVDVEGAERQVLASIALEAYRPWIILVEATAPMSEEENHHLWSSLLTDRGYDQVYFDGLNQFYVAREHAELGEAFRKPPNVFDRFVPHELVIARNHGAAAEAELARVAAELDRVRNLAEERGKYGSRVEAELDRVRKLVDERGEHSVRVEAELDRVRKLAEERGAQTGQAQERIAALEGELAGVRGEIERLQARLAELNQENQHWWALADELTRTLQSLRGSFSWRLTAPLRFWRSAVPLGYRRSRTLLRRVLGALARRSAKAVRWWMPGLFRVLVRNSLIRRIYERMNRPVSVAPAVNAVAVSPAAASGPAGFPAYSEPVDMAIDRRDTSALLTRSMLVWDLGRRIDG</sequence>
<dbReference type="SUPFAM" id="SSF53335">
    <property type="entry name" value="S-adenosyl-L-methionine-dependent methyltransferases"/>
    <property type="match status" value="1"/>
</dbReference>
<accession>A0A560AGH3</accession>
<dbReference type="Gene3D" id="1.10.287.1490">
    <property type="match status" value="1"/>
</dbReference>
<dbReference type="NCBIfam" id="TIGR01444">
    <property type="entry name" value="fkbM_fam"/>
    <property type="match status" value="1"/>
</dbReference>
<keyword evidence="1" id="KW-0175">Coiled coil</keyword>
<feature type="domain" description="Methyltransferase FkbM" evidence="2">
    <location>
        <begin position="16"/>
        <end position="176"/>
    </location>
</feature>
<reference evidence="3 4" key="1">
    <citation type="submission" date="2019-06" db="EMBL/GenBank/DDBJ databases">
        <title>Genomic Encyclopedia of Type Strains, Phase IV (KMG-V): Genome sequencing to study the core and pangenomes of soil and plant-associated prokaryotes.</title>
        <authorList>
            <person name="Whitman W."/>
        </authorList>
    </citation>
    <scope>NUCLEOTIDE SEQUENCE [LARGE SCALE GENOMIC DNA]</scope>
    <source>
        <strain evidence="3 4">BR 11796</strain>
    </source>
</reference>
<dbReference type="Pfam" id="PF05050">
    <property type="entry name" value="Methyltransf_21"/>
    <property type="match status" value="1"/>
</dbReference>